<dbReference type="RefSeq" id="WP_126535979.1">
    <property type="nucleotide sequence ID" value="NZ_BSPM01000008.1"/>
</dbReference>
<reference evidence="2 3" key="1">
    <citation type="submission" date="2019-03" db="EMBL/GenBank/DDBJ databases">
        <title>Genomic Encyclopedia of Type Strains, Phase IV (KMG-IV): sequencing the most valuable type-strain genomes for metagenomic binning, comparative biology and taxonomic classification.</title>
        <authorList>
            <person name="Goeker M."/>
        </authorList>
    </citation>
    <scope>NUCLEOTIDE SEQUENCE [LARGE SCALE GENOMIC DNA]</scope>
    <source>
        <strain evidence="2 3">DSM 102969</strain>
    </source>
</reference>
<name>A0A4R6RKE4_9HYPH</name>
<evidence type="ECO:0000313" key="3">
    <source>
        <dbReference type="Proteomes" id="UP000294547"/>
    </source>
</evidence>
<gene>
    <name evidence="2" type="ORF">EDD54_1017</name>
</gene>
<evidence type="ECO:0000259" key="1">
    <source>
        <dbReference type="Pfam" id="PF24722"/>
    </source>
</evidence>
<accession>A0A4R6RKE4</accession>
<organism evidence="2 3">
    <name type="scientific">Oharaeibacter diazotrophicus</name>
    <dbReference type="NCBI Taxonomy" id="1920512"/>
    <lineage>
        <taxon>Bacteria</taxon>
        <taxon>Pseudomonadati</taxon>
        <taxon>Pseudomonadota</taxon>
        <taxon>Alphaproteobacteria</taxon>
        <taxon>Hyphomicrobiales</taxon>
        <taxon>Pleomorphomonadaceae</taxon>
        <taxon>Oharaeibacter</taxon>
    </lineage>
</organism>
<dbReference type="Proteomes" id="UP000294547">
    <property type="component" value="Unassembled WGS sequence"/>
</dbReference>
<dbReference type="OrthoDB" id="8115730at2"/>
<sequence>MVEPPITREDMFAPLLAADESFRPLWSAFLEEWADEAELPLYIALHALDEHIQEYLEAGRNEKLDAIFSVVERWHLHGDHYVRVAATVGLLEGLQNRLGAKPDKMAALERRLGPDCRRWWKRLNRFWQGDTDALSGLADRPSSP</sequence>
<dbReference type="Pfam" id="PF24722">
    <property type="entry name" value="DUF7674"/>
    <property type="match status" value="1"/>
</dbReference>
<proteinExistence type="predicted"/>
<feature type="domain" description="DUF7674" evidence="1">
    <location>
        <begin position="14"/>
        <end position="128"/>
    </location>
</feature>
<evidence type="ECO:0000313" key="2">
    <source>
        <dbReference type="EMBL" id="TDP87131.1"/>
    </source>
</evidence>
<dbReference type="AlphaFoldDB" id="A0A4R6RKE4"/>
<protein>
    <recommendedName>
        <fullName evidence="1">DUF7674 domain-containing protein</fullName>
    </recommendedName>
</protein>
<dbReference type="InterPro" id="IPR056091">
    <property type="entry name" value="DUF7674"/>
</dbReference>
<keyword evidence="3" id="KW-1185">Reference proteome</keyword>
<comment type="caution">
    <text evidence="2">The sequence shown here is derived from an EMBL/GenBank/DDBJ whole genome shotgun (WGS) entry which is preliminary data.</text>
</comment>
<dbReference type="EMBL" id="SNXY01000006">
    <property type="protein sequence ID" value="TDP87131.1"/>
    <property type="molecule type" value="Genomic_DNA"/>
</dbReference>